<evidence type="ECO:0000313" key="5">
    <source>
        <dbReference type="Proteomes" id="UP001239083"/>
    </source>
</evidence>
<protein>
    <recommendedName>
        <fullName evidence="6">Repeat protein (TIGR01451 family)</fullName>
    </recommendedName>
</protein>
<dbReference type="Pfam" id="PF19407">
    <property type="entry name" value="DUF5979"/>
    <property type="match status" value="1"/>
</dbReference>
<feature type="domain" description="SpaA-like prealbumin fold" evidence="3">
    <location>
        <begin position="949"/>
        <end position="1053"/>
    </location>
</feature>
<accession>A0ABU0RC76</accession>
<feature type="domain" description="DUF5979" evidence="2">
    <location>
        <begin position="841"/>
        <end position="914"/>
    </location>
</feature>
<evidence type="ECO:0000256" key="1">
    <source>
        <dbReference type="SAM" id="Phobius"/>
    </source>
</evidence>
<feature type="transmembrane region" description="Helical" evidence="1">
    <location>
        <begin position="2359"/>
        <end position="2379"/>
    </location>
</feature>
<dbReference type="Proteomes" id="UP001239083">
    <property type="component" value="Unassembled WGS sequence"/>
</dbReference>
<keyword evidence="1" id="KW-1133">Transmembrane helix</keyword>
<feature type="domain" description="SpaA-like prealbumin fold" evidence="3">
    <location>
        <begin position="538"/>
        <end position="639"/>
    </location>
</feature>
<dbReference type="InterPro" id="IPR046022">
    <property type="entry name" value="DUF5979"/>
</dbReference>
<feature type="domain" description="SpaA-like prealbumin fold" evidence="3">
    <location>
        <begin position="1183"/>
        <end position="1267"/>
    </location>
</feature>
<sequence length="2389" mass="247272">MTVSRRHARTLDALTGTRSWRLEARRARRKLLSSVAITALLASGGIVVATLAPAQSASAATLGPIQTSFEIDGNTAGANDWQGVIGSTPKPPYVTASGDQSTGIITAQRTWDDGTTQGSPGVCGVNLGTDDIFVSSTKLDDPSWPQTVGTANDKGDACTGGSAYEVVTDDGVQHTIFYAYWTRYSGSGDMTSYEVFEGPAAGRADDYLIEFNYNSGGGGSTSVRVLGWDGNSWEPTGATVVYQAAVGKNTDTNTTGNAATFGELAIDLTASGLLPSGGACRTFLDSGFITKTGEGGPATLKDILVADAPITLSNCGGLVVKKVANPADATSGDVFDYTVNRTGGGLVHDGTLTGPVLPQGNNNAIVAPIGVGDTHNWGNVFAGNDYQLAETVDAGQPWAHQSTVCTVTNPSTNQLETYTNQPFKLYIGANTTCVITNATSGVKITKVAQGDATAFDFTVNGTPVQVAGGQSSAVTYFVPGSSVTINEIAEAGTPAWHLTGLVCDQPATTNLATGTAVVTTVAGQITNCTFTNQQDGAIKIIKNVAGANGTFDFTTTVPGGPFSITTTGDGKTGSKDYTSVPAGIYTVTETTPAPAYDLTGLSCTDDATGVASTGDMATGVATINLEPGELVTCTYTNTQRGNIIVTKQTNPDGSSTEFDFTLTGQPDFNLADGESAEFNQVKPGAYTLTEAALDGWDVTSMTCTGETPTTDSPINLTLDPGETVTCTVLNAATKGRVTVEKKVTGVPAGYDWSFPISITPVPGGQQGTIDATDEQPIVEWKDLNVGTQYTLTEGDLHGWDEGTITCTGIQDESDAAGFQFTVTPGLSLTCAVTNDAEPGEVSVTKTVAGVAAGTAWEFDLTIDPADEVDPSATQTVSGIGNASDTVTWSNLVVGEEYTITEALPAGWTGGVVECGPDSNAQLPGDQFVVTPGFTLSCTVLNTAIAASAKITKTSVGASGSFTFVLTPLAPAGPAVEQIIQTPVGGGTGETTFANLVPGATYSLAEKNPGDGWIAGDLVCTVKHAGSDIAQAVTESGFTVQAGDVFTCDITNTAKGKIVIVKNIDGADGAFQFTGTWPWDGDPSIGSFAVSTSGGTGANTYDNVVAGSYSVTEMLTNSHIGELVSCTETRQGGADHGSSIDANTPLKGLIDLDPGETVTCVYSNTELSSIIIDKVVPGVGSIPGGAGVAFPFTFDNGDVVTPFTLTDADPSKVFGQLVPGTYTVNEGATANWELQGLVCSPTGGVEITAATAKITLAAGQTVTCTYSNVPDAGDVTVRKIVAGVPQGYPFDFAITISPAVTGQDATQHVTQGDASVSWTNLVVGQTYTLTEGDVGGWNEGAIICEGLTDAGAAAGFQFLVTPGLSLSCTVTNTAVPGQATVTKHVTGVPEGFEWDFDLTISPSTGVLPSAVQTVSGIGDVDGSVTWTNLQIDTVYTVTEGELPEGWTGGQVVCTDADPATTGNQFVATPGATLTCDVTNDVVAPTGQISKDLTSIEQNADGTWDLVYEVTVANQSPVAPLVYDLDDEPFFGVGVVINESSATGPSDEAADWDAEAGNFILARDASVPASEADTYIITINATAGEEVFETSQQLCQEGDTEPGGFRNTAFLTVGDGDPQPATDCAEPGRAVIEKKTIGSPENLGLGTWEVDYEVVVTSESDLPLFYDLEDELGFPVGVTIVSAVATNDAGVDTSDWDGDAVTVLAEDEVIAPLDVHTYTITVVANVVNITTLNDVTCVATTSGKGFFNGATLENGTIVTEVSDCATIPVGRIQLLKTVDNAALAAIASQIDLGNVPPGSLALLTAGDWNLTGNITQVMVKGDAGLVFTVPTGDYSLAEAISEAKQNYPLLAYYFAGDWMCGLDGGPRSIAVGDIGTVELGHLTSCTIENTAESVDVSLEKEYELAEGETSVEAGDEFDYRLTVRNNGTLAVPDLDVSDAIDPQLEVTGPATFDGDGTWTEQPTVGDNAFAAHGVGPFAPGDVTTITIPVRMLQPAPVEAPDVVGPNDPPPVIPPVNLDDIPNEACVAITPVEGGLQDLISTNNCDEVELPQRAIDAGAYPRCVNDVPWLYFNVQVSDSVEPGPITVTWTSADPDGDGPAVPLVEVYEIPWDERSGRLLWPGAAVDENGIPYQFPGWRPITEQDLITPPTPGTRYLDLILDETVPTYPWRDMVNPATVTFSVNPSQEVLVTYPQALPTCAIVRPPELEIEKTASVASTVPGGDYEYTLSVTSVGTGAAEPVEVFDTIPANLRVDSITTDPAPAFPRWENCEVTGENSSGYGGVLHCDLLGVLGPNLTTAPDIVLGVHVNPSSTSTLITNVGEVCWSDADVVDDTVIECAEDKVDVKVIVAAVARTGVDTVPLLWGGAGLLVIGAMLIAGMMIRRRRAGDTAQ</sequence>
<evidence type="ECO:0000259" key="3">
    <source>
        <dbReference type="Pfam" id="PF24514"/>
    </source>
</evidence>
<name>A0ABU0RC76_9MICO</name>
<keyword evidence="1" id="KW-0472">Membrane</keyword>
<organism evidence="4 5">
    <name type="scientific">Agromyces ramosus</name>
    <dbReference type="NCBI Taxonomy" id="33879"/>
    <lineage>
        <taxon>Bacteria</taxon>
        <taxon>Bacillati</taxon>
        <taxon>Actinomycetota</taxon>
        <taxon>Actinomycetes</taxon>
        <taxon>Micrococcales</taxon>
        <taxon>Microbacteriaceae</taxon>
        <taxon>Agromyces</taxon>
    </lineage>
</organism>
<proteinExistence type="predicted"/>
<dbReference type="Pfam" id="PF24514">
    <property type="entry name" value="SpaA_4"/>
    <property type="match status" value="4"/>
</dbReference>
<evidence type="ECO:0000259" key="2">
    <source>
        <dbReference type="Pfam" id="PF19407"/>
    </source>
</evidence>
<reference evidence="4 5" key="1">
    <citation type="submission" date="2023-07" db="EMBL/GenBank/DDBJ databases">
        <title>Comparative genomics of wheat-associated soil bacteria to identify genetic determinants of phenazine resistance.</title>
        <authorList>
            <person name="Mouncey N."/>
        </authorList>
    </citation>
    <scope>NUCLEOTIDE SEQUENCE [LARGE SCALE GENOMIC DNA]</scope>
    <source>
        <strain evidence="4 5">V3I3</strain>
    </source>
</reference>
<feature type="domain" description="SpaA-like prealbumin fold" evidence="3">
    <location>
        <begin position="643"/>
        <end position="731"/>
    </location>
</feature>
<gene>
    <name evidence="4" type="ORF">QFZ26_002912</name>
</gene>
<dbReference type="RefSeq" id="WP_307043365.1">
    <property type="nucleotide sequence ID" value="NZ_JAUSYY010000001.1"/>
</dbReference>
<comment type="caution">
    <text evidence="4">The sequence shown here is derived from an EMBL/GenBank/DDBJ whole genome shotgun (WGS) entry which is preliminary data.</text>
</comment>
<keyword evidence="1" id="KW-0812">Transmembrane</keyword>
<evidence type="ECO:0008006" key="6">
    <source>
        <dbReference type="Google" id="ProtNLM"/>
    </source>
</evidence>
<keyword evidence="5" id="KW-1185">Reference proteome</keyword>
<evidence type="ECO:0000313" key="4">
    <source>
        <dbReference type="EMBL" id="MDQ0895357.1"/>
    </source>
</evidence>
<dbReference type="EMBL" id="JAUSYY010000001">
    <property type="protein sequence ID" value="MDQ0895357.1"/>
    <property type="molecule type" value="Genomic_DNA"/>
</dbReference>
<dbReference type="InterPro" id="IPR055371">
    <property type="entry name" value="SpaA_PFL_dom_4"/>
</dbReference>
<dbReference type="Gene3D" id="2.60.40.1140">
    <property type="entry name" value="Collagen-binding surface protein Cna, B-type domain"/>
    <property type="match status" value="1"/>
</dbReference>